<dbReference type="EMBL" id="HBUF01096623">
    <property type="protein sequence ID" value="CAG6637022.1"/>
    <property type="molecule type" value="Transcribed_RNA"/>
</dbReference>
<evidence type="ECO:0000256" key="1">
    <source>
        <dbReference type="SAM" id="Phobius"/>
    </source>
</evidence>
<keyword evidence="1" id="KW-1133">Transmembrane helix</keyword>
<accession>A0A8D8VV91</accession>
<organism evidence="2">
    <name type="scientific">Cacopsylla melanoneura</name>
    <dbReference type="NCBI Taxonomy" id="428564"/>
    <lineage>
        <taxon>Eukaryota</taxon>
        <taxon>Metazoa</taxon>
        <taxon>Ecdysozoa</taxon>
        <taxon>Arthropoda</taxon>
        <taxon>Hexapoda</taxon>
        <taxon>Insecta</taxon>
        <taxon>Pterygota</taxon>
        <taxon>Neoptera</taxon>
        <taxon>Paraneoptera</taxon>
        <taxon>Hemiptera</taxon>
        <taxon>Sternorrhyncha</taxon>
        <taxon>Psylloidea</taxon>
        <taxon>Psyllidae</taxon>
        <taxon>Psyllinae</taxon>
        <taxon>Cacopsylla</taxon>
    </lineage>
</organism>
<dbReference type="AlphaFoldDB" id="A0A8D8VV91"/>
<keyword evidence="1" id="KW-0812">Transmembrane</keyword>
<proteinExistence type="predicted"/>
<sequence length="102" mass="11478">MSVGRYIYFVHCNINLYLKISKNIDNCETIFKANWKRKVCGEKRNAKSSTAVICTDIILRSICKSGHTLSSLPEGKTSNRTHVLGLLLFTCLGILVVRASDW</sequence>
<protein>
    <submittedName>
        <fullName evidence="2">Uncharacterized protein</fullName>
    </submittedName>
</protein>
<name>A0A8D8VV91_9HEMI</name>
<reference evidence="2" key="1">
    <citation type="submission" date="2021-05" db="EMBL/GenBank/DDBJ databases">
        <authorList>
            <person name="Alioto T."/>
            <person name="Alioto T."/>
            <person name="Gomez Garrido J."/>
        </authorList>
    </citation>
    <scope>NUCLEOTIDE SEQUENCE</scope>
</reference>
<evidence type="ECO:0000313" key="2">
    <source>
        <dbReference type="EMBL" id="CAG6637022.1"/>
    </source>
</evidence>
<feature type="transmembrane region" description="Helical" evidence="1">
    <location>
        <begin position="83"/>
        <end position="100"/>
    </location>
</feature>
<keyword evidence="1" id="KW-0472">Membrane</keyword>